<dbReference type="PROSITE" id="PS50943">
    <property type="entry name" value="HTH_CROC1"/>
    <property type="match status" value="1"/>
</dbReference>
<evidence type="ECO:0000313" key="2">
    <source>
        <dbReference type="EMBL" id="WPU92034.1"/>
    </source>
</evidence>
<dbReference type="SUPFAM" id="SSF46785">
    <property type="entry name" value="Winged helix' DNA-binding domain"/>
    <property type="match status" value="1"/>
</dbReference>
<dbReference type="RefSeq" id="WP_321561200.1">
    <property type="nucleotide sequence ID" value="NZ_CP139558.1"/>
</dbReference>
<keyword evidence="3" id="KW-1185">Reference proteome</keyword>
<reference evidence="2 3" key="1">
    <citation type="submission" date="2023-11" db="EMBL/GenBank/DDBJ databases">
        <title>Analysis of the Genomes of Mucilaginibacter gossypii cycad 4 and M. sabulilitoris SNA2: microbes with the potential for plant growth promotion.</title>
        <authorList>
            <person name="Hirsch A.M."/>
            <person name="Humm E."/>
            <person name="Rubbi M."/>
            <person name="Del Vecchio G."/>
            <person name="Ha S.M."/>
            <person name="Pellegrini M."/>
            <person name="Gunsalus R.P."/>
        </authorList>
    </citation>
    <scope>NUCLEOTIDE SEQUENCE [LARGE SCALE GENOMIC DNA]</scope>
    <source>
        <strain evidence="2 3">SNA2</strain>
    </source>
</reference>
<name>A0ABZ0TGY7_9SPHI</name>
<proteinExistence type="predicted"/>
<dbReference type="EMBL" id="CP139558">
    <property type="protein sequence ID" value="WPU92034.1"/>
    <property type="molecule type" value="Genomic_DNA"/>
</dbReference>
<dbReference type="Gene3D" id="1.10.10.10">
    <property type="entry name" value="Winged helix-like DNA-binding domain superfamily/Winged helix DNA-binding domain"/>
    <property type="match status" value="1"/>
</dbReference>
<organism evidence="2 3">
    <name type="scientific">Mucilaginibacter sabulilitoris</name>
    <dbReference type="NCBI Taxonomy" id="1173583"/>
    <lineage>
        <taxon>Bacteria</taxon>
        <taxon>Pseudomonadati</taxon>
        <taxon>Bacteroidota</taxon>
        <taxon>Sphingobacteriia</taxon>
        <taxon>Sphingobacteriales</taxon>
        <taxon>Sphingobacteriaceae</taxon>
        <taxon>Mucilaginibacter</taxon>
    </lineage>
</organism>
<evidence type="ECO:0000313" key="3">
    <source>
        <dbReference type="Proteomes" id="UP001324380"/>
    </source>
</evidence>
<feature type="domain" description="HTH cro/C1-type" evidence="1">
    <location>
        <begin position="135"/>
        <end position="189"/>
    </location>
</feature>
<dbReference type="InterPro" id="IPR010982">
    <property type="entry name" value="Lambda_DNA-bd_dom_sf"/>
</dbReference>
<sequence length="222" mass="24680">MKLTNLNFNDNELSQFARALALPVRVFIVRTIIENGFSVNRGALHTANFNAETINKHVSELRSLGLIKANGAKGNITYSIEQNWFKQMSVRFSVLFESINGLNPDSANINNIADTPALLSENGQEDALPNFGAFIKKHRTDLNISQEDLAKKIKIDRAQLSRIESGKSSLNADKLKALSGALYLDFDAVSKEYYGYRVAELIAESGYNEVILNRAKEKLGKL</sequence>
<dbReference type="Gene3D" id="1.10.260.40">
    <property type="entry name" value="lambda repressor-like DNA-binding domains"/>
    <property type="match status" value="1"/>
</dbReference>
<accession>A0ABZ0TGY7</accession>
<protein>
    <submittedName>
        <fullName evidence="2">Helix-turn-helix transcriptional regulator</fullName>
    </submittedName>
</protein>
<dbReference type="Proteomes" id="UP001324380">
    <property type="component" value="Chromosome"/>
</dbReference>
<dbReference type="InterPro" id="IPR036388">
    <property type="entry name" value="WH-like_DNA-bd_sf"/>
</dbReference>
<dbReference type="Pfam" id="PF01381">
    <property type="entry name" value="HTH_3"/>
    <property type="match status" value="1"/>
</dbReference>
<dbReference type="SMART" id="SM00530">
    <property type="entry name" value="HTH_XRE"/>
    <property type="match status" value="1"/>
</dbReference>
<gene>
    <name evidence="2" type="ORF">SNE25_22195</name>
</gene>
<dbReference type="CDD" id="cd00093">
    <property type="entry name" value="HTH_XRE"/>
    <property type="match status" value="1"/>
</dbReference>
<evidence type="ECO:0000259" key="1">
    <source>
        <dbReference type="PROSITE" id="PS50943"/>
    </source>
</evidence>
<dbReference type="InterPro" id="IPR001387">
    <property type="entry name" value="Cro/C1-type_HTH"/>
</dbReference>
<dbReference type="InterPro" id="IPR036390">
    <property type="entry name" value="WH_DNA-bd_sf"/>
</dbReference>
<dbReference type="SUPFAM" id="SSF47413">
    <property type="entry name" value="lambda repressor-like DNA-binding domains"/>
    <property type="match status" value="1"/>
</dbReference>